<gene>
    <name evidence="2" type="ORF">TCE0_042r14346</name>
</gene>
<feature type="region of interest" description="Disordered" evidence="1">
    <location>
        <begin position="264"/>
        <end position="343"/>
    </location>
</feature>
<feature type="compositionally biased region" description="Basic and acidic residues" evidence="1">
    <location>
        <begin position="318"/>
        <end position="329"/>
    </location>
</feature>
<keyword evidence="3" id="KW-1185">Reference proteome</keyword>
<name>A0A6V8HKA3_TALPI</name>
<protein>
    <submittedName>
        <fullName evidence="2">Uncharacterized protein</fullName>
    </submittedName>
</protein>
<proteinExistence type="predicted"/>
<dbReference type="AlphaFoldDB" id="A0A6V8HKA3"/>
<accession>A0A6V8HKA3</accession>
<evidence type="ECO:0000313" key="2">
    <source>
        <dbReference type="EMBL" id="GAM41314.1"/>
    </source>
</evidence>
<dbReference type="Proteomes" id="UP000053095">
    <property type="component" value="Unassembled WGS sequence"/>
</dbReference>
<evidence type="ECO:0000313" key="3">
    <source>
        <dbReference type="Proteomes" id="UP000053095"/>
    </source>
</evidence>
<feature type="compositionally biased region" description="Low complexity" evidence="1">
    <location>
        <begin position="200"/>
        <end position="210"/>
    </location>
</feature>
<comment type="caution">
    <text evidence="2">The sequence shown here is derived from an EMBL/GenBank/DDBJ whole genome shotgun (WGS) entry which is preliminary data.</text>
</comment>
<feature type="compositionally biased region" description="Basic and acidic residues" evidence="1">
    <location>
        <begin position="264"/>
        <end position="297"/>
    </location>
</feature>
<feature type="region of interest" description="Disordered" evidence="1">
    <location>
        <begin position="45"/>
        <end position="65"/>
    </location>
</feature>
<feature type="compositionally biased region" description="Polar residues" evidence="1">
    <location>
        <begin position="164"/>
        <end position="176"/>
    </location>
</feature>
<sequence>MAPNGGPSMTSQARAAELNAAAAARARILNGYRDGELPEISTRTYTSLTGPRTTPSQVPSSHTNNTEHVAVESFRHPNRPIDRYYPPVAATAAPIPVYTYPQSQYADPRAIPAVYAPTHYPVVTEYYQPVYQPMQSYPQMYPSYMSGYPPPASPLHRGAIAAMTRQNTSRSANASPTKPGPPQLVQVSATPPAKPPRFPSPAKSLPRGPSRSPPKSPVKKFRATPSPKKPPVEVLRYFTPDELSPPKVEVELKRFKAELEKIAKDEKSKDNAEDKSGPEKSPAKSVNKHEGDKSKDPEVDEDEELTPRAKQPEPSNVVRDHQSAMEAHHAARRQPPTLEDSPLTQKAYRKSMVEMLRSFSFLPPGFMPRSDVKDNLSTTNQQQTLRVAETHHKRHDQSIYQDDGLSYVAQRADEANSEATPKVVPRRLQSPFQLRPRSPVTYYKPIGNKYRRNVFASWQSRLEELWKVETDNSCLAFRQKPGVNGLPGPFKGFPRFPLIDENPQRPMNTGVLMPPPGFTVPGPILLPRSAHWNPESSPSNRAKTYYDRVLEAEDWFHQSILKQREPSNKFQKKLTEVQLMIFIDQDPCKDLPPPARDIKGAQVTELIKRISETLISYTDMAENEKKGFDFGDTELFLDAETGLRVPKRHRRKNRRSRRKRYRGVEFDIAPGCELFDGGVLGSNFVARNTFANSIGLADSSDSDGTDLYAGGELSDSSVS</sequence>
<evidence type="ECO:0000256" key="1">
    <source>
        <dbReference type="SAM" id="MobiDB-lite"/>
    </source>
</evidence>
<reference evidence="3" key="1">
    <citation type="journal article" date="2015" name="Genome Announc.">
        <title>Draft genome sequence of Talaromyces cellulolyticus strain Y-94, a source of lignocellulosic biomass-degrading enzymes.</title>
        <authorList>
            <person name="Fujii T."/>
            <person name="Koike H."/>
            <person name="Sawayama S."/>
            <person name="Yano S."/>
            <person name="Inoue H."/>
        </authorList>
    </citation>
    <scope>NUCLEOTIDE SEQUENCE [LARGE SCALE GENOMIC DNA]</scope>
    <source>
        <strain evidence="3">Y-94</strain>
    </source>
</reference>
<feature type="region of interest" description="Disordered" evidence="1">
    <location>
        <begin position="164"/>
        <end position="233"/>
    </location>
</feature>
<organism evidence="2 3">
    <name type="scientific">Talaromyces pinophilus</name>
    <name type="common">Penicillium pinophilum</name>
    <dbReference type="NCBI Taxonomy" id="128442"/>
    <lineage>
        <taxon>Eukaryota</taxon>
        <taxon>Fungi</taxon>
        <taxon>Dikarya</taxon>
        <taxon>Ascomycota</taxon>
        <taxon>Pezizomycotina</taxon>
        <taxon>Eurotiomycetes</taxon>
        <taxon>Eurotiomycetidae</taxon>
        <taxon>Eurotiales</taxon>
        <taxon>Trichocomaceae</taxon>
        <taxon>Talaromyces</taxon>
        <taxon>Talaromyces sect. Talaromyces</taxon>
    </lineage>
</organism>
<dbReference type="EMBL" id="DF933838">
    <property type="protein sequence ID" value="GAM41314.1"/>
    <property type="molecule type" value="Genomic_DNA"/>
</dbReference>